<keyword evidence="1" id="KW-0863">Zinc-finger</keyword>
<dbReference type="InterPro" id="IPR025836">
    <property type="entry name" value="Zn_knuckle_CX2CX4HX4C"/>
</dbReference>
<protein>
    <recommendedName>
        <fullName evidence="3">CCHC-type domain-containing protein</fullName>
    </recommendedName>
</protein>
<dbReference type="Pfam" id="PF14392">
    <property type="entry name" value="zf-CCHC_4"/>
    <property type="match status" value="1"/>
</dbReference>
<evidence type="ECO:0000256" key="1">
    <source>
        <dbReference type="PROSITE-ProRule" id="PRU00047"/>
    </source>
</evidence>
<comment type="caution">
    <text evidence="4">The sequence shown here is derived from an EMBL/GenBank/DDBJ whole genome shotgun (WGS) entry which is preliminary data.</text>
</comment>
<evidence type="ECO:0000256" key="2">
    <source>
        <dbReference type="SAM" id="MobiDB-lite"/>
    </source>
</evidence>
<gene>
    <name evidence="4" type="ORF">ACJRO7_015307</name>
</gene>
<dbReference type="PANTHER" id="PTHR31286">
    <property type="entry name" value="GLYCINE-RICH CELL WALL STRUCTURAL PROTEIN 1.8-LIKE"/>
    <property type="match status" value="1"/>
</dbReference>
<dbReference type="InterPro" id="IPR025558">
    <property type="entry name" value="DUF4283"/>
</dbReference>
<evidence type="ECO:0000313" key="4">
    <source>
        <dbReference type="EMBL" id="KAL3746327.1"/>
    </source>
</evidence>
<dbReference type="PANTHER" id="PTHR31286:SF99">
    <property type="entry name" value="DUF4283 DOMAIN-CONTAINING PROTEIN"/>
    <property type="match status" value="1"/>
</dbReference>
<keyword evidence="5" id="KW-1185">Reference proteome</keyword>
<dbReference type="InterPro" id="IPR001878">
    <property type="entry name" value="Znf_CCHC"/>
</dbReference>
<proteinExistence type="predicted"/>
<dbReference type="Proteomes" id="UP001634007">
    <property type="component" value="Unassembled WGS sequence"/>
</dbReference>
<organism evidence="4 5">
    <name type="scientific">Eucalyptus globulus</name>
    <name type="common">Tasmanian blue gum</name>
    <dbReference type="NCBI Taxonomy" id="34317"/>
    <lineage>
        <taxon>Eukaryota</taxon>
        <taxon>Viridiplantae</taxon>
        <taxon>Streptophyta</taxon>
        <taxon>Embryophyta</taxon>
        <taxon>Tracheophyta</taxon>
        <taxon>Spermatophyta</taxon>
        <taxon>Magnoliopsida</taxon>
        <taxon>eudicotyledons</taxon>
        <taxon>Gunneridae</taxon>
        <taxon>Pentapetalae</taxon>
        <taxon>rosids</taxon>
        <taxon>malvids</taxon>
        <taxon>Myrtales</taxon>
        <taxon>Myrtaceae</taxon>
        <taxon>Myrtoideae</taxon>
        <taxon>Eucalypteae</taxon>
        <taxon>Eucalyptus</taxon>
    </lineage>
</organism>
<dbReference type="SUPFAM" id="SSF57756">
    <property type="entry name" value="Retrovirus zinc finger-like domains"/>
    <property type="match status" value="1"/>
</dbReference>
<dbReference type="GO" id="GO:0008270">
    <property type="term" value="F:zinc ion binding"/>
    <property type="evidence" value="ECO:0007669"/>
    <property type="project" value="UniProtKB-KW"/>
</dbReference>
<feature type="region of interest" description="Disordered" evidence="2">
    <location>
        <begin position="312"/>
        <end position="337"/>
    </location>
</feature>
<reference evidence="4 5" key="1">
    <citation type="submission" date="2024-11" db="EMBL/GenBank/DDBJ databases">
        <title>Chromosome-level genome assembly of Eucalyptus globulus Labill. provides insights into its genome evolution.</title>
        <authorList>
            <person name="Li X."/>
        </authorList>
    </citation>
    <scope>NUCLEOTIDE SEQUENCE [LARGE SCALE GENOMIC DNA]</scope>
    <source>
        <strain evidence="4">CL2024</strain>
        <tissue evidence="4">Fresh tender leaves</tissue>
    </source>
</reference>
<dbReference type="SMART" id="SM00343">
    <property type="entry name" value="ZnF_C2HC"/>
    <property type="match status" value="1"/>
</dbReference>
<dbReference type="EMBL" id="JBJKBG010000003">
    <property type="protein sequence ID" value="KAL3746327.1"/>
    <property type="molecule type" value="Genomic_DNA"/>
</dbReference>
<feature type="domain" description="CCHC-type" evidence="3">
    <location>
        <begin position="212"/>
        <end position="227"/>
    </location>
</feature>
<keyword evidence="1" id="KW-0862">Zinc</keyword>
<sequence length="432" mass="48777">MDNQYVEERRIADLCKSLGDLWSEDDVVDIPGEIPEENLIACRKTLYGKFFNKPNVNFTAFISTMKKAWRNDNVTCAVIEPGYYSFSFPSEAEKQRILDAGPWSFSSNLLVLKQCDPDTPDVCYDFNHCDFWVNLFGLPFGRVTYAVVQEIASKIGDVVEVKLEAKGNSTYKVGRARVKINLENPLKTGVLVNLDNKSLWVEFKYERLPHYCYSCGKIGHYATTCKEIPYEETGLAANLPGRFGHWLRAEARELSPYGKIFYGKQEFQQEGEESVPETPILPVPETEQQQHDKHMQKTQQMGVLDSAENSRSKECNHTFPSPALTLEEKGPQKRGSSCIDEESVMVIYEEQMKEIEAEMADQSAGRGLNRDKTKSAKLSSSKKGKRFCPYGAQTSKAATVDNTQLVDTPIRVVNKSEQWALVASPNKPPNHP</sequence>
<dbReference type="PROSITE" id="PS50158">
    <property type="entry name" value="ZF_CCHC"/>
    <property type="match status" value="1"/>
</dbReference>
<keyword evidence="1" id="KW-0479">Metal-binding</keyword>
<feature type="region of interest" description="Disordered" evidence="2">
    <location>
        <begin position="360"/>
        <end position="388"/>
    </location>
</feature>
<dbReference type="InterPro" id="IPR036875">
    <property type="entry name" value="Znf_CCHC_sf"/>
</dbReference>
<evidence type="ECO:0000313" key="5">
    <source>
        <dbReference type="Proteomes" id="UP001634007"/>
    </source>
</evidence>
<accession>A0ABD3L437</accession>
<name>A0ABD3L437_EUCGL</name>
<dbReference type="AlphaFoldDB" id="A0ABD3L437"/>
<dbReference type="Pfam" id="PF14111">
    <property type="entry name" value="DUF4283"/>
    <property type="match status" value="1"/>
</dbReference>
<evidence type="ECO:0000259" key="3">
    <source>
        <dbReference type="PROSITE" id="PS50158"/>
    </source>
</evidence>
<dbReference type="InterPro" id="IPR040256">
    <property type="entry name" value="At4g02000-like"/>
</dbReference>